<evidence type="ECO:0000313" key="1">
    <source>
        <dbReference type="EMBL" id="MCM2370965.1"/>
    </source>
</evidence>
<dbReference type="EMBL" id="JAMQBK010000025">
    <property type="protein sequence ID" value="MCM2370965.1"/>
    <property type="molecule type" value="Genomic_DNA"/>
</dbReference>
<evidence type="ECO:0000313" key="2">
    <source>
        <dbReference type="Proteomes" id="UP001202961"/>
    </source>
</evidence>
<dbReference type="Proteomes" id="UP001202961">
    <property type="component" value="Unassembled WGS sequence"/>
</dbReference>
<dbReference type="RefSeq" id="WP_250928604.1">
    <property type="nucleotide sequence ID" value="NZ_JAMQBK010000025.1"/>
</dbReference>
<sequence length="61" mass="6686">VGVRLAANASRGGQTRVSGLNIVQRTDTMMACDRVCLCRENSYASFTPFGEEKGSGLFYRH</sequence>
<name>A0ABT0U284_9BACT</name>
<comment type="caution">
    <text evidence="1">The sequence shown here is derived from an EMBL/GenBank/DDBJ whole genome shotgun (WGS) entry which is preliminary data.</text>
</comment>
<feature type="non-terminal residue" evidence="1">
    <location>
        <position position="1"/>
    </location>
</feature>
<protein>
    <submittedName>
        <fullName evidence="1">Uncharacterized protein</fullName>
    </submittedName>
</protein>
<accession>A0ABT0U284</accession>
<reference evidence="1 2" key="1">
    <citation type="journal article" date="2022" name="Syst. Appl. Microbiol.">
        <title>Rhodopirellula aestuarii sp. nov., a novel member of the genus Rhodopirellula isolated from brackish sediments collected in the Tagus River estuary, Portugal.</title>
        <authorList>
            <person name="Vitorino I.R."/>
            <person name="Klimek D."/>
            <person name="Calusinska M."/>
            <person name="Lobo-da-Cunha A."/>
            <person name="Vasconcelos V."/>
            <person name="Lage O.M."/>
        </authorList>
    </citation>
    <scope>NUCLEOTIDE SEQUENCE [LARGE SCALE GENOMIC DNA]</scope>
    <source>
        <strain evidence="1 2">ICT_H3.1</strain>
    </source>
</reference>
<organism evidence="1 2">
    <name type="scientific">Aporhodopirellula aestuarii</name>
    <dbReference type="NCBI Taxonomy" id="2950107"/>
    <lineage>
        <taxon>Bacteria</taxon>
        <taxon>Pseudomonadati</taxon>
        <taxon>Planctomycetota</taxon>
        <taxon>Planctomycetia</taxon>
        <taxon>Pirellulales</taxon>
        <taxon>Pirellulaceae</taxon>
        <taxon>Aporhodopirellula</taxon>
    </lineage>
</organism>
<gene>
    <name evidence="1" type="ORF">NB063_10130</name>
</gene>
<keyword evidence="2" id="KW-1185">Reference proteome</keyword>
<proteinExistence type="predicted"/>